<dbReference type="PANTHER" id="PTHR47178:SF2">
    <property type="entry name" value="FAD-BINDING DOMAIN-CONTAINING PROTEIN"/>
    <property type="match status" value="1"/>
</dbReference>
<reference evidence="6 7" key="1">
    <citation type="journal article" date="2019" name="Nat. Ecol. Evol.">
        <title>Megaphylogeny resolves global patterns of mushroom evolution.</title>
        <authorList>
            <person name="Varga T."/>
            <person name="Krizsan K."/>
            <person name="Foldi C."/>
            <person name="Dima B."/>
            <person name="Sanchez-Garcia M."/>
            <person name="Sanchez-Ramirez S."/>
            <person name="Szollosi G.J."/>
            <person name="Szarkandi J.G."/>
            <person name="Papp V."/>
            <person name="Albert L."/>
            <person name="Andreopoulos W."/>
            <person name="Angelini C."/>
            <person name="Antonin V."/>
            <person name="Barry K.W."/>
            <person name="Bougher N.L."/>
            <person name="Buchanan P."/>
            <person name="Buyck B."/>
            <person name="Bense V."/>
            <person name="Catcheside P."/>
            <person name="Chovatia M."/>
            <person name="Cooper J."/>
            <person name="Damon W."/>
            <person name="Desjardin D."/>
            <person name="Finy P."/>
            <person name="Geml J."/>
            <person name="Haridas S."/>
            <person name="Hughes K."/>
            <person name="Justo A."/>
            <person name="Karasinski D."/>
            <person name="Kautmanova I."/>
            <person name="Kiss B."/>
            <person name="Kocsube S."/>
            <person name="Kotiranta H."/>
            <person name="LaButti K.M."/>
            <person name="Lechner B.E."/>
            <person name="Liimatainen K."/>
            <person name="Lipzen A."/>
            <person name="Lukacs Z."/>
            <person name="Mihaltcheva S."/>
            <person name="Morgado L.N."/>
            <person name="Niskanen T."/>
            <person name="Noordeloos M.E."/>
            <person name="Ohm R.A."/>
            <person name="Ortiz-Santana B."/>
            <person name="Ovrebo C."/>
            <person name="Racz N."/>
            <person name="Riley R."/>
            <person name="Savchenko A."/>
            <person name="Shiryaev A."/>
            <person name="Soop K."/>
            <person name="Spirin V."/>
            <person name="Szebenyi C."/>
            <person name="Tomsovsky M."/>
            <person name="Tulloss R.E."/>
            <person name="Uehling J."/>
            <person name="Grigoriev I.V."/>
            <person name="Vagvolgyi C."/>
            <person name="Papp T."/>
            <person name="Martin F.M."/>
            <person name="Miettinen O."/>
            <person name="Hibbett D.S."/>
            <person name="Nagy L.G."/>
        </authorList>
    </citation>
    <scope>NUCLEOTIDE SEQUENCE [LARGE SCALE GENOMIC DNA]</scope>
    <source>
        <strain evidence="6 7">CBS 309.79</strain>
    </source>
</reference>
<dbReference type="STRING" id="1884261.A0A5C3PZS0"/>
<organism evidence="6 7">
    <name type="scientific">Pterulicium gracile</name>
    <dbReference type="NCBI Taxonomy" id="1884261"/>
    <lineage>
        <taxon>Eukaryota</taxon>
        <taxon>Fungi</taxon>
        <taxon>Dikarya</taxon>
        <taxon>Basidiomycota</taxon>
        <taxon>Agaricomycotina</taxon>
        <taxon>Agaricomycetes</taxon>
        <taxon>Agaricomycetidae</taxon>
        <taxon>Agaricales</taxon>
        <taxon>Pleurotineae</taxon>
        <taxon>Pterulaceae</taxon>
        <taxon>Pterulicium</taxon>
    </lineage>
</organism>
<dbReference type="Proteomes" id="UP000305067">
    <property type="component" value="Unassembled WGS sequence"/>
</dbReference>
<dbReference type="InterPro" id="IPR036188">
    <property type="entry name" value="FAD/NAD-bd_sf"/>
</dbReference>
<evidence type="ECO:0000313" key="6">
    <source>
        <dbReference type="EMBL" id="TFK95355.1"/>
    </source>
</evidence>
<gene>
    <name evidence="6" type="ORF">BDV98DRAFT_598673</name>
</gene>
<accession>A0A5C3PZS0</accession>
<evidence type="ECO:0000256" key="2">
    <source>
        <dbReference type="ARBA" id="ARBA00022827"/>
    </source>
</evidence>
<dbReference type="PRINTS" id="PR00420">
    <property type="entry name" value="RNGMNOXGNASE"/>
</dbReference>
<dbReference type="GO" id="GO:0004497">
    <property type="term" value="F:monooxygenase activity"/>
    <property type="evidence" value="ECO:0007669"/>
    <property type="project" value="UniProtKB-KW"/>
</dbReference>
<keyword evidence="2" id="KW-0274">FAD</keyword>
<sequence>MFSPGPTGLFLAQALKHLGVKFSIFERDPSIAGRGHGADWGMGIYWSRPLLEKILPPDLFARICEATADPTLDPSDPENRVIPVHNGETGVWMHDIELDWLLRLSRKKVRALMSEGVDVQWGKFLEKIDMFVEGGKAVTVTFQDGTMETGTMIVGCDGGRSLVRQHAIQSDPEAAQPKSTNAGFVGVRSVFKLKTDEEALRARSVSPVAFMTIHPKGMWWFMIVLDVPDTSKPKDWTFQTLTTWASSEPVSSSGRTPDVTAPELQSRQAQFGGVFGDICRSARSLSEEDIAHNQIRVGCWPTKEWNSFGGRLVLCGDAAHLMPFMRGQGLNNAIADLAGFMDAMRKVVKDGSDLEEEVEKCNREIVKRGFKAVNDAMLNCEMVHDWEKFRESDVIAKGTMNV</sequence>
<protein>
    <recommendedName>
        <fullName evidence="5">FAD-binding domain-containing protein</fullName>
    </recommendedName>
</protein>
<dbReference type="Pfam" id="PF01494">
    <property type="entry name" value="FAD_binding_3"/>
    <property type="match status" value="2"/>
</dbReference>
<keyword evidence="7" id="KW-1185">Reference proteome</keyword>
<feature type="domain" description="FAD-binding" evidence="5">
    <location>
        <begin position="310"/>
        <end position="349"/>
    </location>
</feature>
<dbReference type="GO" id="GO:0071949">
    <property type="term" value="F:FAD binding"/>
    <property type="evidence" value="ECO:0007669"/>
    <property type="project" value="InterPro"/>
</dbReference>
<keyword evidence="3" id="KW-0560">Oxidoreductase</keyword>
<evidence type="ECO:0000259" key="5">
    <source>
        <dbReference type="Pfam" id="PF01494"/>
    </source>
</evidence>
<dbReference type="AlphaFoldDB" id="A0A5C3PZS0"/>
<evidence type="ECO:0000256" key="3">
    <source>
        <dbReference type="ARBA" id="ARBA00023002"/>
    </source>
</evidence>
<evidence type="ECO:0000256" key="4">
    <source>
        <dbReference type="ARBA" id="ARBA00023033"/>
    </source>
</evidence>
<feature type="domain" description="FAD-binding" evidence="5">
    <location>
        <begin position="5"/>
        <end position="194"/>
    </location>
</feature>
<evidence type="ECO:0000256" key="1">
    <source>
        <dbReference type="ARBA" id="ARBA00022630"/>
    </source>
</evidence>
<dbReference type="EMBL" id="ML178890">
    <property type="protein sequence ID" value="TFK95355.1"/>
    <property type="molecule type" value="Genomic_DNA"/>
</dbReference>
<keyword evidence="4" id="KW-0503">Monooxygenase</keyword>
<dbReference type="PANTHER" id="PTHR47178">
    <property type="entry name" value="MONOOXYGENASE, FAD-BINDING"/>
    <property type="match status" value="1"/>
</dbReference>
<dbReference type="SUPFAM" id="SSF51905">
    <property type="entry name" value="FAD/NAD(P)-binding domain"/>
    <property type="match status" value="1"/>
</dbReference>
<dbReference type="InterPro" id="IPR002938">
    <property type="entry name" value="FAD-bd"/>
</dbReference>
<proteinExistence type="predicted"/>
<name>A0A5C3PZS0_9AGAR</name>
<dbReference type="Gene3D" id="3.50.50.60">
    <property type="entry name" value="FAD/NAD(P)-binding domain"/>
    <property type="match status" value="1"/>
</dbReference>
<dbReference type="OrthoDB" id="655030at2759"/>
<evidence type="ECO:0000313" key="7">
    <source>
        <dbReference type="Proteomes" id="UP000305067"/>
    </source>
</evidence>
<keyword evidence="1" id="KW-0285">Flavoprotein</keyword>